<evidence type="ECO:0000313" key="1">
    <source>
        <dbReference type="EMBL" id="JAA83357.1"/>
    </source>
</evidence>
<feature type="non-terminal residue" evidence="1">
    <location>
        <position position="84"/>
    </location>
</feature>
<organism evidence="1">
    <name type="scientific">Pararge aegeria</name>
    <name type="common">speckled wood butterfly</name>
    <dbReference type="NCBI Taxonomy" id="116150"/>
    <lineage>
        <taxon>Eukaryota</taxon>
        <taxon>Metazoa</taxon>
        <taxon>Ecdysozoa</taxon>
        <taxon>Arthropoda</taxon>
        <taxon>Hexapoda</taxon>
        <taxon>Insecta</taxon>
        <taxon>Pterygota</taxon>
        <taxon>Neoptera</taxon>
        <taxon>Endopterygota</taxon>
        <taxon>Lepidoptera</taxon>
        <taxon>Glossata</taxon>
        <taxon>Ditrysia</taxon>
        <taxon>Papilionoidea</taxon>
        <taxon>Nymphalidae</taxon>
        <taxon>Satyrinae</taxon>
        <taxon>Satyrini</taxon>
        <taxon>Parargina</taxon>
        <taxon>Pararge</taxon>
    </lineage>
</organism>
<protein>
    <submittedName>
        <fullName evidence="1">Uncharacterized protein</fullName>
    </submittedName>
</protein>
<proteinExistence type="predicted"/>
<dbReference type="AlphaFoldDB" id="S4PV40"/>
<dbReference type="EMBL" id="GAIX01009203">
    <property type="protein sequence ID" value="JAA83357.1"/>
    <property type="molecule type" value="Transcribed_RNA"/>
</dbReference>
<accession>S4PV40</accession>
<reference evidence="1" key="1">
    <citation type="journal article" date="2013" name="BMC Genomics">
        <title>Unscrambling butterfly oogenesis.</title>
        <authorList>
            <person name="Carter J.M."/>
            <person name="Baker S.C."/>
            <person name="Pink R."/>
            <person name="Carter D.R."/>
            <person name="Collins A."/>
            <person name="Tomlin J."/>
            <person name="Gibbs M."/>
            <person name="Breuker C.J."/>
        </authorList>
    </citation>
    <scope>NUCLEOTIDE SEQUENCE</scope>
    <source>
        <tissue evidence="1">Ovary</tissue>
    </source>
</reference>
<feature type="non-terminal residue" evidence="1">
    <location>
        <position position="1"/>
    </location>
</feature>
<reference evidence="1" key="2">
    <citation type="submission" date="2013-05" db="EMBL/GenBank/DDBJ databases">
        <authorList>
            <person name="Carter J.-M."/>
            <person name="Baker S.C."/>
            <person name="Pink R."/>
            <person name="Carter D.R.F."/>
            <person name="Collins A."/>
            <person name="Tomlin J."/>
            <person name="Gibbs M."/>
            <person name="Breuker C.J."/>
        </authorList>
    </citation>
    <scope>NUCLEOTIDE SEQUENCE</scope>
    <source>
        <tissue evidence="1">Ovary</tissue>
    </source>
</reference>
<name>S4PV40_9NEOP</name>
<sequence length="84" mass="9776">RRPGARAYLANLTTLPLALVNVIFTHVRRESRPPPACAHRTSNDVVAIVRFGQFCIHNYYFTFNRLHFRLWSDNVSKTFIFALI</sequence>